<dbReference type="Gene3D" id="3.40.50.720">
    <property type="entry name" value="NAD(P)-binding Rossmann-like Domain"/>
    <property type="match status" value="1"/>
</dbReference>
<dbReference type="EMBL" id="BMZQ01000004">
    <property type="protein sequence ID" value="GHD22017.1"/>
    <property type="molecule type" value="Genomic_DNA"/>
</dbReference>
<comment type="caution">
    <text evidence="1">The sequence shown here is derived from an EMBL/GenBank/DDBJ whole genome shotgun (WGS) entry which is preliminary data.</text>
</comment>
<dbReference type="AlphaFoldDB" id="A0A8J3DZ13"/>
<evidence type="ECO:0000313" key="2">
    <source>
        <dbReference type="Proteomes" id="UP000630142"/>
    </source>
</evidence>
<evidence type="ECO:0000313" key="1">
    <source>
        <dbReference type="EMBL" id="GHD22017.1"/>
    </source>
</evidence>
<name>A0A8J3DZ13_9HYPH</name>
<reference evidence="1" key="1">
    <citation type="journal article" date="2014" name="Int. J. Syst. Evol. Microbiol.">
        <title>Complete genome sequence of Corynebacterium casei LMG S-19264T (=DSM 44701T), isolated from a smear-ripened cheese.</title>
        <authorList>
            <consortium name="US DOE Joint Genome Institute (JGI-PGF)"/>
            <person name="Walter F."/>
            <person name="Albersmeier A."/>
            <person name="Kalinowski J."/>
            <person name="Ruckert C."/>
        </authorList>
    </citation>
    <scope>NUCLEOTIDE SEQUENCE</scope>
    <source>
        <strain evidence="1">KCTC 42249</strain>
    </source>
</reference>
<organism evidence="1 2">
    <name type="scientific">Tianweitania populi</name>
    <dbReference type="NCBI Taxonomy" id="1607949"/>
    <lineage>
        <taxon>Bacteria</taxon>
        <taxon>Pseudomonadati</taxon>
        <taxon>Pseudomonadota</taxon>
        <taxon>Alphaproteobacteria</taxon>
        <taxon>Hyphomicrobiales</taxon>
        <taxon>Phyllobacteriaceae</taxon>
        <taxon>Tianweitania</taxon>
    </lineage>
</organism>
<gene>
    <name evidence="1" type="ORF">GCM10016234_36030</name>
</gene>
<protein>
    <recommendedName>
        <fullName evidence="3">Saccharopine dehydrogenase NADP binding domain-containing protein</fullName>
    </recommendedName>
</protein>
<keyword evidence="2" id="KW-1185">Reference proteome</keyword>
<sequence>MSCDILITGTGMFAGRIALDIASTAREPINVVIAGRNRMRLDWLRTAGNARAAMFDTPARFSTQAIDLLEPGASEAVIREHQPRLVVQAASIQTSTVISDGGSRWTDLVAEGGLSATAVFQALISSRMAAAISALAPQTKLINCSFPDVVNGMITAMGHDVLCGTGNVAILSNVFAGARENLPDGPLRVLAHYQCLAPWRQPPEARKGAAAPRVFIGDTEITDPFDAFSHCQLTPEPAIEISGASGVTLMLAFAANKVWHGHVPGPNGLPGGYPVKLEDGALKLDLPSSVSEADAIAWNEAFEARKGLTVSDGTAHYHGRLKELLAEEGSVHAEGFALKDLEAVCSDLLVLRDRLSATPSRVN</sequence>
<reference evidence="1" key="2">
    <citation type="submission" date="2020-09" db="EMBL/GenBank/DDBJ databases">
        <authorList>
            <person name="Sun Q."/>
            <person name="Kim S."/>
        </authorList>
    </citation>
    <scope>NUCLEOTIDE SEQUENCE</scope>
    <source>
        <strain evidence="1">KCTC 42249</strain>
    </source>
</reference>
<accession>A0A8J3DZ13</accession>
<dbReference type="Proteomes" id="UP000630142">
    <property type="component" value="Unassembled WGS sequence"/>
</dbReference>
<proteinExistence type="predicted"/>
<dbReference type="RefSeq" id="WP_189506676.1">
    <property type="nucleotide sequence ID" value="NZ_BMZQ01000004.1"/>
</dbReference>
<evidence type="ECO:0008006" key="3">
    <source>
        <dbReference type="Google" id="ProtNLM"/>
    </source>
</evidence>